<evidence type="ECO:0000256" key="2">
    <source>
        <dbReference type="ARBA" id="ARBA00034247"/>
    </source>
</evidence>
<name>E1QJY0_DESB2</name>
<dbReference type="Proteomes" id="UP000009047">
    <property type="component" value="Chromosome"/>
</dbReference>
<dbReference type="EMBL" id="CP002085">
    <property type="protein sequence ID" value="ADK85873.1"/>
    <property type="molecule type" value="Genomic_DNA"/>
</dbReference>
<gene>
    <name evidence="6" type="ordered locus">Deba_2514</name>
</gene>
<keyword evidence="4" id="KW-0732">Signal</keyword>
<dbReference type="FunFam" id="3.30.70.270:FF:000001">
    <property type="entry name" value="Diguanylate cyclase domain protein"/>
    <property type="match status" value="1"/>
</dbReference>
<dbReference type="InterPro" id="IPR011623">
    <property type="entry name" value="7TMR_DISM_rcpt_extracell_dom1"/>
</dbReference>
<dbReference type="InterPro" id="IPR029787">
    <property type="entry name" value="Nucleotide_cyclase"/>
</dbReference>
<dbReference type="GO" id="GO:1902201">
    <property type="term" value="P:negative regulation of bacterial-type flagellum-dependent cell motility"/>
    <property type="evidence" value="ECO:0007669"/>
    <property type="project" value="TreeGrafter"/>
</dbReference>
<dbReference type="KEGG" id="dbr:Deba_2514"/>
<dbReference type="Pfam" id="PF00990">
    <property type="entry name" value="GGDEF"/>
    <property type="match status" value="1"/>
</dbReference>
<dbReference type="Pfam" id="PF07696">
    <property type="entry name" value="7TMR-DISMED2"/>
    <property type="match status" value="1"/>
</dbReference>
<feature type="transmembrane region" description="Helical" evidence="3">
    <location>
        <begin position="342"/>
        <end position="363"/>
    </location>
</feature>
<feature type="transmembrane region" description="Helical" evidence="3">
    <location>
        <begin position="193"/>
        <end position="213"/>
    </location>
</feature>
<dbReference type="InterPro" id="IPR043128">
    <property type="entry name" value="Rev_trsase/Diguanyl_cyclase"/>
</dbReference>
<feature type="signal peptide" evidence="4">
    <location>
        <begin position="1"/>
        <end position="25"/>
    </location>
</feature>
<dbReference type="CDD" id="cd01949">
    <property type="entry name" value="GGDEF"/>
    <property type="match status" value="1"/>
</dbReference>
<feature type="transmembrane region" description="Helical" evidence="3">
    <location>
        <begin position="369"/>
        <end position="390"/>
    </location>
</feature>
<reference evidence="6 7" key="1">
    <citation type="journal article" date="2010" name="Stand. Genomic Sci.">
        <title>Complete genome sequence of Desulfarculus baarsii type strain (2st14).</title>
        <authorList>
            <person name="Sun H."/>
            <person name="Spring S."/>
            <person name="Lapidus A."/>
            <person name="Davenport K."/>
            <person name="Del Rio T.G."/>
            <person name="Tice H."/>
            <person name="Nolan M."/>
            <person name="Copeland A."/>
            <person name="Cheng J.F."/>
            <person name="Lucas S."/>
            <person name="Tapia R."/>
            <person name="Goodwin L."/>
            <person name="Pitluck S."/>
            <person name="Ivanova N."/>
            <person name="Pagani I."/>
            <person name="Mavromatis K."/>
            <person name="Ovchinnikova G."/>
            <person name="Pati A."/>
            <person name="Chen A."/>
            <person name="Palaniappan K."/>
            <person name="Hauser L."/>
            <person name="Chang Y.J."/>
            <person name="Jeffries C.D."/>
            <person name="Detter J.C."/>
            <person name="Han C."/>
            <person name="Rohde M."/>
            <person name="Brambilla E."/>
            <person name="Goker M."/>
            <person name="Woyke T."/>
            <person name="Bristow J."/>
            <person name="Eisen J.A."/>
            <person name="Markowitz V."/>
            <person name="Hugenholtz P."/>
            <person name="Kyrpides N.C."/>
            <person name="Klenk H.P."/>
            <person name="Land M."/>
        </authorList>
    </citation>
    <scope>NUCLEOTIDE SEQUENCE [LARGE SCALE GENOMIC DNA]</scope>
    <source>
        <strain evidence="7">ATCC 33931 / DSM 2075 / LMG 7858 / VKM B-1802 / 2st14</strain>
    </source>
</reference>
<keyword evidence="7" id="KW-1185">Reference proteome</keyword>
<dbReference type="InterPro" id="IPR050469">
    <property type="entry name" value="Diguanylate_Cyclase"/>
</dbReference>
<feature type="transmembrane region" description="Helical" evidence="3">
    <location>
        <begin position="311"/>
        <end position="330"/>
    </location>
</feature>
<dbReference type="InterPro" id="IPR000160">
    <property type="entry name" value="GGDEF_dom"/>
</dbReference>
<dbReference type="EC" id="2.7.7.65" evidence="1"/>
<feature type="domain" description="GGDEF" evidence="5">
    <location>
        <begin position="444"/>
        <end position="576"/>
    </location>
</feature>
<evidence type="ECO:0000256" key="3">
    <source>
        <dbReference type="SAM" id="Phobius"/>
    </source>
</evidence>
<dbReference type="PROSITE" id="PS50887">
    <property type="entry name" value="GGDEF"/>
    <property type="match status" value="1"/>
</dbReference>
<feature type="chain" id="PRO_5003150164" description="diguanylate cyclase" evidence="4">
    <location>
        <begin position="26"/>
        <end position="576"/>
    </location>
</feature>
<dbReference type="SUPFAM" id="SSF55073">
    <property type="entry name" value="Nucleotide cyclase"/>
    <property type="match status" value="1"/>
</dbReference>
<evidence type="ECO:0000256" key="1">
    <source>
        <dbReference type="ARBA" id="ARBA00012528"/>
    </source>
</evidence>
<dbReference type="AlphaFoldDB" id="E1QJY0"/>
<dbReference type="Gene3D" id="3.30.70.270">
    <property type="match status" value="1"/>
</dbReference>
<feature type="transmembrane region" description="Helical" evidence="3">
    <location>
        <begin position="218"/>
        <end position="237"/>
    </location>
</feature>
<sequence>MTFNAAKLPIVLVFALCLFPAPPQAADQHAMSVTAGFASRDLAPHMDYLLDPKGDWSVQQAAEARGWRPLAGFTLKNDQPDAVTWFRLGRASADRHSTLYLEICTHQPKNATVYAPVKGAPGGYIGLKAGWGGGGENDELGFISTVVALPRDLDDSRPLLLRWDDPFITEPRPVLYGQDAFLTMSWNTAALKFAIYGVMAAMILYNLVIALFLRDRAYFMYVLYMFAMLLYQAVVRGEIKIISFNAYQALYPMVLLLSTTTAVLGMQFARTFLTTKINLPRLDKALLLLMALFLTLVAGMDLLGFKPQANTASFLITPLMIPTVLGAACLRIRQGFGAARYFFLAWTVLSLGVLAYLLYGLGYLPSSMLTVHAAGLGAAAESVLLSLALADRIRGLRVDREALLERQRGLAHQAVTDELTGLYNKRYLLGDLKESVKRAAQGGQPLSVALFDVDHFKRFNDSFGHPKGDEVLAAMGHDIRGCVRDGDKGCRYGGEEFVVILPMAGLDQALAVAERVRGAIARRRFAVDADQWASVTVSAGVACLRAGENAAELLDRADKALYVAKRAGRDRTVVAE</sequence>
<dbReference type="Pfam" id="PF07695">
    <property type="entry name" value="7TMR-DISM_7TM"/>
    <property type="match status" value="1"/>
</dbReference>
<dbReference type="eggNOG" id="COG3706">
    <property type="taxonomic scope" value="Bacteria"/>
</dbReference>
<dbReference type="HOGENOM" id="CLU_000445_105_4_7"/>
<evidence type="ECO:0000256" key="4">
    <source>
        <dbReference type="SAM" id="SignalP"/>
    </source>
</evidence>
<protein>
    <recommendedName>
        <fullName evidence="1">diguanylate cyclase</fullName>
        <ecNumber evidence="1">2.7.7.65</ecNumber>
    </recommendedName>
</protein>
<dbReference type="SMART" id="SM00267">
    <property type="entry name" value="GGDEF"/>
    <property type="match status" value="1"/>
</dbReference>
<keyword evidence="3" id="KW-0812">Transmembrane</keyword>
<accession>E1QJY0</accession>
<evidence type="ECO:0000313" key="6">
    <source>
        <dbReference type="EMBL" id="ADK85873.1"/>
    </source>
</evidence>
<keyword evidence="3" id="KW-1133">Transmembrane helix</keyword>
<dbReference type="GO" id="GO:0052621">
    <property type="term" value="F:diguanylate cyclase activity"/>
    <property type="evidence" value="ECO:0007669"/>
    <property type="project" value="UniProtKB-EC"/>
</dbReference>
<dbReference type="OrthoDB" id="9812260at2"/>
<dbReference type="STRING" id="644282.Deba_2514"/>
<proteinExistence type="predicted"/>
<dbReference type="InterPro" id="IPR011622">
    <property type="entry name" value="7TMR_DISM_rcpt_extracell_dom2"/>
</dbReference>
<feature type="transmembrane region" description="Helical" evidence="3">
    <location>
        <begin position="249"/>
        <end position="273"/>
    </location>
</feature>
<feature type="transmembrane region" description="Helical" evidence="3">
    <location>
        <begin position="285"/>
        <end position="305"/>
    </location>
</feature>
<keyword evidence="3" id="KW-0472">Membrane</keyword>
<comment type="catalytic activity">
    <reaction evidence="2">
        <text>2 GTP = 3',3'-c-di-GMP + 2 diphosphate</text>
        <dbReference type="Rhea" id="RHEA:24898"/>
        <dbReference type="ChEBI" id="CHEBI:33019"/>
        <dbReference type="ChEBI" id="CHEBI:37565"/>
        <dbReference type="ChEBI" id="CHEBI:58805"/>
        <dbReference type="EC" id="2.7.7.65"/>
    </reaction>
</comment>
<dbReference type="PANTHER" id="PTHR45138">
    <property type="entry name" value="REGULATORY COMPONENTS OF SENSORY TRANSDUCTION SYSTEM"/>
    <property type="match status" value="1"/>
</dbReference>
<dbReference type="GO" id="GO:0005886">
    <property type="term" value="C:plasma membrane"/>
    <property type="evidence" value="ECO:0007669"/>
    <property type="project" value="TreeGrafter"/>
</dbReference>
<dbReference type="NCBIfam" id="TIGR00254">
    <property type="entry name" value="GGDEF"/>
    <property type="match status" value="1"/>
</dbReference>
<evidence type="ECO:0000259" key="5">
    <source>
        <dbReference type="PROSITE" id="PS50887"/>
    </source>
</evidence>
<evidence type="ECO:0000313" key="7">
    <source>
        <dbReference type="Proteomes" id="UP000009047"/>
    </source>
</evidence>
<dbReference type="PANTHER" id="PTHR45138:SF9">
    <property type="entry name" value="DIGUANYLATE CYCLASE DGCM-RELATED"/>
    <property type="match status" value="1"/>
</dbReference>
<organism evidence="6 7">
    <name type="scientific">Desulfarculus baarsii (strain ATCC 33931 / DSM 2075 / LMG 7858 / VKM B-1802 / 2st14)</name>
    <dbReference type="NCBI Taxonomy" id="644282"/>
    <lineage>
        <taxon>Bacteria</taxon>
        <taxon>Pseudomonadati</taxon>
        <taxon>Thermodesulfobacteriota</taxon>
        <taxon>Desulfarculia</taxon>
        <taxon>Desulfarculales</taxon>
        <taxon>Desulfarculaceae</taxon>
        <taxon>Desulfarculus</taxon>
    </lineage>
</organism>
<dbReference type="GO" id="GO:0043709">
    <property type="term" value="P:cell adhesion involved in single-species biofilm formation"/>
    <property type="evidence" value="ECO:0007669"/>
    <property type="project" value="TreeGrafter"/>
</dbReference>